<feature type="signal peptide" evidence="1">
    <location>
        <begin position="1"/>
        <end position="20"/>
    </location>
</feature>
<organism evidence="2">
    <name type="scientific">Xenopsylla cheopis</name>
    <name type="common">Oriental rat flea</name>
    <name type="synonym">Pulex cheopis</name>
    <dbReference type="NCBI Taxonomy" id="163159"/>
    <lineage>
        <taxon>Eukaryota</taxon>
        <taxon>Metazoa</taxon>
        <taxon>Ecdysozoa</taxon>
        <taxon>Arthropoda</taxon>
        <taxon>Hexapoda</taxon>
        <taxon>Insecta</taxon>
        <taxon>Pterygota</taxon>
        <taxon>Neoptera</taxon>
        <taxon>Endopterygota</taxon>
        <taxon>Siphonaptera</taxon>
        <taxon>Pulicidae</taxon>
        <taxon>Xenopsyllinae</taxon>
        <taxon>Xenopsylla</taxon>
    </lineage>
</organism>
<evidence type="ECO:0000313" key="2">
    <source>
        <dbReference type="EMBL" id="NOV50754.1"/>
    </source>
</evidence>
<accession>A0A6M2DXL6</accession>
<protein>
    <submittedName>
        <fullName evidence="2">Putative secreted protein</fullName>
    </submittedName>
</protein>
<keyword evidence="1" id="KW-0732">Signal</keyword>
<evidence type="ECO:0000256" key="1">
    <source>
        <dbReference type="SAM" id="SignalP"/>
    </source>
</evidence>
<dbReference type="AlphaFoldDB" id="A0A6M2DXL6"/>
<reference evidence="2" key="1">
    <citation type="submission" date="2020-03" db="EMBL/GenBank/DDBJ databases">
        <title>Transcriptomic Profiling of the Digestive Tract of the Rat Flea, Xenopsylla cheopis, Following Blood Feeding and Infection with Yersinia pestis.</title>
        <authorList>
            <person name="Bland D.M."/>
            <person name="Martens C.A."/>
            <person name="Virtaneva K."/>
            <person name="Kanakabandi K."/>
            <person name="Long D."/>
            <person name="Rosenke R."/>
            <person name="Saturday G.A."/>
            <person name="Hoyt F.H."/>
            <person name="Bruno D.P."/>
            <person name="Ribeiro J.M.C."/>
            <person name="Hinnebusch J."/>
        </authorList>
    </citation>
    <scope>NUCLEOTIDE SEQUENCE</scope>
</reference>
<feature type="chain" id="PRO_5027003238" evidence="1">
    <location>
        <begin position="21"/>
        <end position="98"/>
    </location>
</feature>
<sequence>MDYIILILLLIQVLVRVVSFDATMVSAYLPVGDATPAQIATMARMNQETAFHLEINVEVDSSSASYQSNVFQWVGDVTVMSIAGELINLVKIHRMKIH</sequence>
<name>A0A6M2DXL6_XENCH</name>
<proteinExistence type="predicted"/>
<dbReference type="EMBL" id="GIIL01007028">
    <property type="protein sequence ID" value="NOV50754.1"/>
    <property type="molecule type" value="Transcribed_RNA"/>
</dbReference>